<feature type="transmembrane region" description="Helical" evidence="13">
    <location>
        <begin position="350"/>
        <end position="369"/>
    </location>
</feature>
<dbReference type="GO" id="GO:0005789">
    <property type="term" value="C:endoplasmic reticulum membrane"/>
    <property type="evidence" value="ECO:0007669"/>
    <property type="project" value="UniProtKB-SubCell"/>
</dbReference>
<evidence type="ECO:0000256" key="12">
    <source>
        <dbReference type="ARBA" id="ARBA00025399"/>
    </source>
</evidence>
<keyword evidence="9 13" id="KW-0256">Endoplasmic reticulum</keyword>
<evidence type="ECO:0000256" key="7">
    <source>
        <dbReference type="ARBA" id="ARBA00022679"/>
    </source>
</evidence>
<dbReference type="HOGENOM" id="CLU_024220_1_0_1"/>
<keyword evidence="7 13" id="KW-0808">Transferase</keyword>
<dbReference type="FunCoup" id="K0KIJ2">
    <property type="interactions" value="596"/>
</dbReference>
<evidence type="ECO:0000256" key="4">
    <source>
        <dbReference type="ARBA" id="ARBA00013797"/>
    </source>
</evidence>
<feature type="transmembrane region" description="Helical" evidence="13">
    <location>
        <begin position="210"/>
        <end position="229"/>
    </location>
</feature>
<feature type="transmembrane region" description="Helical" evidence="13">
    <location>
        <begin position="87"/>
        <end position="109"/>
    </location>
</feature>
<dbReference type="Proteomes" id="UP000009328">
    <property type="component" value="Unassembled WGS sequence"/>
</dbReference>
<organism evidence="14 15">
    <name type="scientific">Wickerhamomyces ciferrii (strain ATCC 14091 / BCRC 22168 / CBS 111 / JCM 3599 / NBRC 0793 / NRRL Y-1031 F-60-10)</name>
    <name type="common">Yeast</name>
    <name type="synonym">Pichia ciferrii</name>
    <dbReference type="NCBI Taxonomy" id="1206466"/>
    <lineage>
        <taxon>Eukaryota</taxon>
        <taxon>Fungi</taxon>
        <taxon>Dikarya</taxon>
        <taxon>Ascomycota</taxon>
        <taxon>Saccharomycotina</taxon>
        <taxon>Saccharomycetes</taxon>
        <taxon>Phaffomycetales</taxon>
        <taxon>Wickerhamomycetaceae</taxon>
        <taxon>Wickerhamomyces</taxon>
    </lineage>
</organism>
<feature type="transmembrane region" description="Helical" evidence="13">
    <location>
        <begin position="144"/>
        <end position="160"/>
    </location>
</feature>
<dbReference type="PANTHER" id="PTHR12886:SF0">
    <property type="entry name" value="GPI MANNOSYLTRANSFERASE 1"/>
    <property type="match status" value="1"/>
</dbReference>
<dbReference type="EC" id="2.4.1.-" evidence="13"/>
<dbReference type="GO" id="GO:0051751">
    <property type="term" value="F:alpha-1,4-mannosyltransferase activity"/>
    <property type="evidence" value="ECO:0007669"/>
    <property type="project" value="InterPro"/>
</dbReference>
<feature type="transmembrane region" description="Helical" evidence="13">
    <location>
        <begin position="319"/>
        <end position="338"/>
    </location>
</feature>
<keyword evidence="10 13" id="KW-1133">Transmembrane helix</keyword>
<comment type="pathway">
    <text evidence="2 13">Glycolipid biosynthesis; glycosylphosphatidylinositol-anchor biosynthesis.</text>
</comment>
<evidence type="ECO:0000256" key="3">
    <source>
        <dbReference type="ARBA" id="ARBA00011071"/>
    </source>
</evidence>
<comment type="function">
    <text evidence="12 13">Mannosyltransferase involved in glycosylphosphatidylinositol-anchor biosynthesis. Transfers the first alpha-1,4-mannose to GlcN-acyl-PI during GPI precursor assembly. Required for cell wall integrity.</text>
</comment>
<evidence type="ECO:0000256" key="5">
    <source>
        <dbReference type="ARBA" id="ARBA00022502"/>
    </source>
</evidence>
<feature type="transmembrane region" description="Helical" evidence="13">
    <location>
        <begin position="12"/>
        <end position="32"/>
    </location>
</feature>
<evidence type="ECO:0000256" key="8">
    <source>
        <dbReference type="ARBA" id="ARBA00022692"/>
    </source>
</evidence>
<comment type="similarity">
    <text evidence="3 13">Belongs to the PIGM family.</text>
</comment>
<keyword evidence="11 13" id="KW-0472">Membrane</keyword>
<feature type="transmembrane region" description="Helical" evidence="13">
    <location>
        <begin position="167"/>
        <end position="190"/>
    </location>
</feature>
<evidence type="ECO:0000256" key="13">
    <source>
        <dbReference type="RuleBase" id="RU365064"/>
    </source>
</evidence>
<evidence type="ECO:0000256" key="2">
    <source>
        <dbReference type="ARBA" id="ARBA00004687"/>
    </source>
</evidence>
<keyword evidence="5 13" id="KW-0337">GPI-anchor biosynthesis</keyword>
<protein>
    <recommendedName>
        <fullName evidence="4 13">GPI mannosyltransferase 1</fullName>
        <ecNumber evidence="13">2.4.1.-</ecNumber>
    </recommendedName>
    <alternativeName>
        <fullName evidence="13">GPI mannosyltransferase I</fullName>
    </alternativeName>
</protein>
<keyword evidence="6 13" id="KW-0328">Glycosyltransferase</keyword>
<comment type="caution">
    <text evidence="14">The sequence shown here is derived from an EMBL/GenBank/DDBJ whole genome shotgun (WGS) entry which is preliminary data.</text>
</comment>
<dbReference type="GO" id="GO:0006506">
    <property type="term" value="P:GPI anchor biosynthetic process"/>
    <property type="evidence" value="ECO:0007669"/>
    <property type="project" value="UniProtKB-UniPathway"/>
</dbReference>
<dbReference type="UniPathway" id="UPA00196"/>
<dbReference type="Pfam" id="PF05007">
    <property type="entry name" value="Mannosyl_trans"/>
    <property type="match status" value="1"/>
</dbReference>
<sequence length="416" mass="47821">MSKVNEKQRNFTIPLILGSTLFRIGFFLFGLYQDAHMEVKYTDIDYLVFSDAAKYVYEGGSPYQRETYRYTPLLAWLLIPNAVDEKLYSFGKILFIISDLITGVLILKILDLINISQLKKLILSSIWLLNPMVITISTRGSSESVLTVFIMAFVYLLIKQKVILSGLFAGLAIHFKIYPIIYIPTAVIYLSNTSNSKGPYYILALINKKSILFTISSVISFTSLGTLMYKIYGYEFLEHSYIYHLSRLDHRHNFSVYNISLYFASALKSTTNFEKFTLDFTTLAFLPQLVISAIILPFVFTKKSLTTTLFLQTLTFVTYNKVMTSQYFIWFLIFLPFSLRNSKLLGENKVQGITCLLLWIISQSSWLFFAYKLEFLGENTFFPGLLLSSSFFFLSNNYVLGTFIDDLNRNLISDGI</sequence>
<dbReference type="STRING" id="1206466.K0KIJ2"/>
<dbReference type="AlphaFoldDB" id="K0KIJ2"/>
<evidence type="ECO:0000256" key="11">
    <source>
        <dbReference type="ARBA" id="ARBA00023136"/>
    </source>
</evidence>
<feature type="transmembrane region" description="Helical" evidence="13">
    <location>
        <begin position="276"/>
        <end position="299"/>
    </location>
</feature>
<evidence type="ECO:0000256" key="10">
    <source>
        <dbReference type="ARBA" id="ARBA00022989"/>
    </source>
</evidence>
<name>K0KIJ2_WICCF</name>
<dbReference type="eggNOG" id="KOG3893">
    <property type="taxonomic scope" value="Eukaryota"/>
</dbReference>
<evidence type="ECO:0000256" key="6">
    <source>
        <dbReference type="ARBA" id="ARBA00022676"/>
    </source>
</evidence>
<gene>
    <name evidence="14" type="ORF">BN7_4618</name>
</gene>
<keyword evidence="15" id="KW-1185">Reference proteome</keyword>
<dbReference type="InterPro" id="IPR007704">
    <property type="entry name" value="PIG-M"/>
</dbReference>
<dbReference type="PANTHER" id="PTHR12886">
    <property type="entry name" value="PIG-M MANNOSYLTRANSFERASE"/>
    <property type="match status" value="1"/>
</dbReference>
<reference evidence="14 15" key="1">
    <citation type="journal article" date="2012" name="Eukaryot. Cell">
        <title>Draft genome sequence of Wickerhamomyces ciferrii NRRL Y-1031 F-60-10.</title>
        <authorList>
            <person name="Schneider J."/>
            <person name="Andrea H."/>
            <person name="Blom J."/>
            <person name="Jaenicke S."/>
            <person name="Ruckert C."/>
            <person name="Schorsch C."/>
            <person name="Szczepanowski R."/>
            <person name="Farwick M."/>
            <person name="Goesmann A."/>
            <person name="Puhler A."/>
            <person name="Schaffer S."/>
            <person name="Tauch A."/>
            <person name="Kohler T."/>
            <person name="Brinkrolf K."/>
        </authorList>
    </citation>
    <scope>NUCLEOTIDE SEQUENCE [LARGE SCALE GENOMIC DNA]</scope>
    <source>
        <strain evidence="15">ATCC 14091 / BCRC 22168 / CBS 111 / JCM 3599 / NBRC 0793 / NRRL Y-1031 F-60-10</strain>
    </source>
</reference>
<dbReference type="GO" id="GO:1990529">
    <property type="term" value="C:glycosylphosphatidylinositol-mannosyltransferase I complex"/>
    <property type="evidence" value="ECO:0007669"/>
    <property type="project" value="TreeGrafter"/>
</dbReference>
<dbReference type="GO" id="GO:0004376">
    <property type="term" value="F:GPI mannosyltransferase activity"/>
    <property type="evidence" value="ECO:0007669"/>
    <property type="project" value="InterPro"/>
</dbReference>
<dbReference type="InParanoid" id="K0KIJ2"/>
<evidence type="ECO:0000256" key="1">
    <source>
        <dbReference type="ARBA" id="ARBA00004477"/>
    </source>
</evidence>
<keyword evidence="8 13" id="KW-0812">Transmembrane</keyword>
<proteinExistence type="inferred from homology"/>
<evidence type="ECO:0000313" key="14">
    <source>
        <dbReference type="EMBL" id="CCH45040.1"/>
    </source>
</evidence>
<evidence type="ECO:0000313" key="15">
    <source>
        <dbReference type="Proteomes" id="UP000009328"/>
    </source>
</evidence>
<comment type="subcellular location">
    <subcellularLocation>
        <location evidence="1 13">Endoplasmic reticulum membrane</location>
        <topology evidence="1 13">Multi-pass membrane protein</topology>
    </subcellularLocation>
</comment>
<feature type="transmembrane region" description="Helical" evidence="13">
    <location>
        <begin position="381"/>
        <end position="400"/>
    </location>
</feature>
<evidence type="ECO:0000256" key="9">
    <source>
        <dbReference type="ARBA" id="ARBA00022824"/>
    </source>
</evidence>
<accession>K0KIJ2</accession>
<dbReference type="EMBL" id="CAIF01000178">
    <property type="protein sequence ID" value="CCH45040.1"/>
    <property type="molecule type" value="Genomic_DNA"/>
</dbReference>